<dbReference type="AlphaFoldDB" id="A0AA38HSV2"/>
<feature type="region of interest" description="Disordered" evidence="1">
    <location>
        <begin position="1"/>
        <end position="29"/>
    </location>
</feature>
<accession>A0AA38HSV2</accession>
<sequence>MVPHTKQSFTSKATSHIKPKPVTHESQKKQFSRIVSVEELKLGPIVSTACRGNNDNAAGINSRCGADIVLIVNRSFLPQPSDRDSLITRRWSERSLVCVASRRVTHSGDILFTAAINNKRFHKTPTASVCRPDVSAAAAAFAISRPYVI</sequence>
<name>A0AA38HSV2_9CUCU</name>
<organism evidence="2 3">
    <name type="scientific">Zophobas morio</name>
    <dbReference type="NCBI Taxonomy" id="2755281"/>
    <lineage>
        <taxon>Eukaryota</taxon>
        <taxon>Metazoa</taxon>
        <taxon>Ecdysozoa</taxon>
        <taxon>Arthropoda</taxon>
        <taxon>Hexapoda</taxon>
        <taxon>Insecta</taxon>
        <taxon>Pterygota</taxon>
        <taxon>Neoptera</taxon>
        <taxon>Endopterygota</taxon>
        <taxon>Coleoptera</taxon>
        <taxon>Polyphaga</taxon>
        <taxon>Cucujiformia</taxon>
        <taxon>Tenebrionidae</taxon>
        <taxon>Zophobas</taxon>
    </lineage>
</organism>
<evidence type="ECO:0000313" key="2">
    <source>
        <dbReference type="EMBL" id="KAJ3642102.1"/>
    </source>
</evidence>
<dbReference type="EMBL" id="JALNTZ010000008">
    <property type="protein sequence ID" value="KAJ3642102.1"/>
    <property type="molecule type" value="Genomic_DNA"/>
</dbReference>
<feature type="compositionally biased region" description="Polar residues" evidence="1">
    <location>
        <begin position="1"/>
        <end position="14"/>
    </location>
</feature>
<dbReference type="Proteomes" id="UP001168821">
    <property type="component" value="Unassembled WGS sequence"/>
</dbReference>
<evidence type="ECO:0000313" key="3">
    <source>
        <dbReference type="Proteomes" id="UP001168821"/>
    </source>
</evidence>
<evidence type="ECO:0000256" key="1">
    <source>
        <dbReference type="SAM" id="MobiDB-lite"/>
    </source>
</evidence>
<comment type="caution">
    <text evidence="2">The sequence shown here is derived from an EMBL/GenBank/DDBJ whole genome shotgun (WGS) entry which is preliminary data.</text>
</comment>
<protein>
    <submittedName>
        <fullName evidence="2">Uncharacterized protein</fullName>
    </submittedName>
</protein>
<reference evidence="2" key="1">
    <citation type="journal article" date="2023" name="G3 (Bethesda)">
        <title>Whole genome assemblies of Zophobas morio and Tenebrio molitor.</title>
        <authorList>
            <person name="Kaur S."/>
            <person name="Stinson S.A."/>
            <person name="diCenzo G.C."/>
        </authorList>
    </citation>
    <scope>NUCLEOTIDE SEQUENCE</scope>
    <source>
        <strain evidence="2">QUZm001</strain>
    </source>
</reference>
<gene>
    <name evidence="2" type="ORF">Zmor_024916</name>
</gene>
<keyword evidence="3" id="KW-1185">Reference proteome</keyword>
<proteinExistence type="predicted"/>